<dbReference type="Proteomes" id="UP001222275">
    <property type="component" value="Chromosome"/>
</dbReference>
<sequence>MLDIVKNLWFRDTKEQAIYINEVAMRIRAGILLMIPLYMGLTLFDVVYTSSWVVDGNTAVDTYDTNWDDQIIYQVEAVKRTYDYTVQTWILFYGLFEMIAGMFVRTSRFSPTIYLATFLARKTPPVWKPLVPKRFAWGIGATFITVCLMFFNPDTVAGWVNSIAGTPLLSETENFIPYWIPVNLVWVCMGFMWLEAILGYCVGCKVHAMLVWMGVFKEECEECNNIDWDEIARKHKEKQQAENPAN</sequence>
<proteinExistence type="predicted"/>
<organism evidence="3 4">
    <name type="scientific">Thiomicrorhabdus lithotrophica</name>
    <dbReference type="NCBI Taxonomy" id="2949997"/>
    <lineage>
        <taxon>Bacteria</taxon>
        <taxon>Pseudomonadati</taxon>
        <taxon>Pseudomonadota</taxon>
        <taxon>Gammaproteobacteria</taxon>
        <taxon>Thiotrichales</taxon>
        <taxon>Piscirickettsiaceae</taxon>
        <taxon>Thiomicrorhabdus</taxon>
    </lineage>
</organism>
<feature type="transmembrane region" description="Helical" evidence="1">
    <location>
        <begin position="178"/>
        <end position="203"/>
    </location>
</feature>
<dbReference type="InterPro" id="IPR025508">
    <property type="entry name" value="DUF4395"/>
</dbReference>
<accession>A0ABY8C768</accession>
<evidence type="ECO:0000313" key="3">
    <source>
        <dbReference type="EMBL" id="WEJ61811.1"/>
    </source>
</evidence>
<dbReference type="Pfam" id="PF14340">
    <property type="entry name" value="DUF4395"/>
    <property type="match status" value="1"/>
</dbReference>
<keyword evidence="1" id="KW-0472">Membrane</keyword>
<evidence type="ECO:0000313" key="4">
    <source>
        <dbReference type="Proteomes" id="UP001222275"/>
    </source>
</evidence>
<keyword evidence="1" id="KW-1133">Transmembrane helix</keyword>
<feature type="transmembrane region" description="Helical" evidence="1">
    <location>
        <begin position="135"/>
        <end position="152"/>
    </location>
</feature>
<name>A0ABY8C768_9GAMM</name>
<evidence type="ECO:0000256" key="1">
    <source>
        <dbReference type="SAM" id="Phobius"/>
    </source>
</evidence>
<feature type="domain" description="DUF4395" evidence="2">
    <location>
        <begin position="83"/>
        <end position="210"/>
    </location>
</feature>
<reference evidence="3 4" key="1">
    <citation type="submission" date="2022-06" db="EMBL/GenBank/DDBJ databases">
        <title>Thiomicrohabdus sp. nov, an obligately chemolithoautotrophic, sulfur-oxidizing bacterium isolated from beach of Guanyin Mountain. Amoy.</title>
        <authorList>
            <person name="Zhu H."/>
        </authorList>
    </citation>
    <scope>NUCLEOTIDE SEQUENCE [LARGE SCALE GENOMIC DNA]</scope>
    <source>
        <strain evidence="3 4">XGS-01</strain>
    </source>
</reference>
<dbReference type="EMBL" id="CP102381">
    <property type="protein sequence ID" value="WEJ61811.1"/>
    <property type="molecule type" value="Genomic_DNA"/>
</dbReference>
<evidence type="ECO:0000259" key="2">
    <source>
        <dbReference type="Pfam" id="PF14340"/>
    </source>
</evidence>
<protein>
    <submittedName>
        <fullName evidence="3">DUF4395 domain-containing protein</fullName>
    </submittedName>
</protein>
<keyword evidence="1" id="KW-0812">Transmembrane</keyword>
<keyword evidence="4" id="KW-1185">Reference proteome</keyword>
<feature type="transmembrane region" description="Helical" evidence="1">
    <location>
        <begin position="29"/>
        <end position="48"/>
    </location>
</feature>
<feature type="transmembrane region" description="Helical" evidence="1">
    <location>
        <begin position="86"/>
        <end position="104"/>
    </location>
</feature>
<gene>
    <name evidence="3" type="ORF">NR989_07260</name>
</gene>
<dbReference type="RefSeq" id="WP_275594070.1">
    <property type="nucleotide sequence ID" value="NZ_CP102381.1"/>
</dbReference>